<accession>A0A369AP50</accession>
<feature type="region of interest" description="Disordered" evidence="1">
    <location>
        <begin position="193"/>
        <end position="226"/>
    </location>
</feature>
<name>A0A369AP50_9BURK</name>
<dbReference type="Proteomes" id="UP000252174">
    <property type="component" value="Unassembled WGS sequence"/>
</dbReference>
<dbReference type="RefSeq" id="WP_114482423.1">
    <property type="nucleotide sequence ID" value="NZ_QPJU01000002.1"/>
</dbReference>
<feature type="compositionally biased region" description="Polar residues" evidence="1">
    <location>
        <begin position="195"/>
        <end position="206"/>
    </location>
</feature>
<sequence length="240" mass="25869">MSLLDWFTRKPSKAAHDAGGARAAQPEQAARPLLSPTPNSAWKNERMERRELLYGVVRNAMIRAGILSASYKFKVLSLDPRGREFVVMMDLASECVAHPGRLSGIEALISEAAKNHHEIVVKAVYWRIKDFATTSPAAPYMADSSMVPDKIPAIHLPPESPPAPRSYDPIAEDEVMAFKRAVAAAQGGKAKPAAFSQTGATVSSGPLLSPARPTDHEAPDKPDVDAHAHILGNTQYGTLT</sequence>
<reference evidence="2 3" key="1">
    <citation type="submission" date="2018-07" db="EMBL/GenBank/DDBJ databases">
        <title>Genomic Encyclopedia of Type Strains, Phase IV (KMG-IV): sequencing the most valuable type-strain genomes for metagenomic binning, comparative biology and taxonomic classification.</title>
        <authorList>
            <person name="Goeker M."/>
        </authorList>
    </citation>
    <scope>NUCLEOTIDE SEQUENCE [LARGE SCALE GENOMIC DNA]</scope>
    <source>
        <strain evidence="2 3">DSM 100911</strain>
    </source>
</reference>
<dbReference type="EMBL" id="QPJU01000002">
    <property type="protein sequence ID" value="RCX10843.1"/>
    <property type="molecule type" value="Genomic_DNA"/>
</dbReference>
<gene>
    <name evidence="2" type="ORF">DFR45_102245</name>
</gene>
<feature type="compositionally biased region" description="Low complexity" evidence="1">
    <location>
        <begin position="17"/>
        <end position="34"/>
    </location>
</feature>
<comment type="caution">
    <text evidence="2">The sequence shown here is derived from an EMBL/GenBank/DDBJ whole genome shotgun (WGS) entry which is preliminary data.</text>
</comment>
<evidence type="ECO:0000313" key="3">
    <source>
        <dbReference type="Proteomes" id="UP000252174"/>
    </source>
</evidence>
<proteinExistence type="predicted"/>
<evidence type="ECO:0000313" key="2">
    <source>
        <dbReference type="EMBL" id="RCX10843.1"/>
    </source>
</evidence>
<feature type="region of interest" description="Disordered" evidence="1">
    <location>
        <begin position="10"/>
        <end position="41"/>
    </location>
</feature>
<dbReference type="AlphaFoldDB" id="A0A369AP50"/>
<keyword evidence="3" id="KW-1185">Reference proteome</keyword>
<protein>
    <submittedName>
        <fullName evidence="2">Uncharacterized protein</fullName>
    </submittedName>
</protein>
<organism evidence="2 3">
    <name type="scientific">Extensimonas vulgaris</name>
    <dbReference type="NCBI Taxonomy" id="1031594"/>
    <lineage>
        <taxon>Bacteria</taxon>
        <taxon>Pseudomonadati</taxon>
        <taxon>Pseudomonadota</taxon>
        <taxon>Betaproteobacteria</taxon>
        <taxon>Burkholderiales</taxon>
        <taxon>Comamonadaceae</taxon>
        <taxon>Extensimonas</taxon>
    </lineage>
</organism>
<feature type="compositionally biased region" description="Basic and acidic residues" evidence="1">
    <location>
        <begin position="213"/>
        <end position="226"/>
    </location>
</feature>
<dbReference type="OrthoDB" id="8903872at2"/>
<evidence type="ECO:0000256" key="1">
    <source>
        <dbReference type="SAM" id="MobiDB-lite"/>
    </source>
</evidence>